<gene>
    <name evidence="2" type="ORF">MNEG_14827</name>
</gene>
<dbReference type="EMBL" id="KK105015">
    <property type="protein sequence ID" value="KIY93136.1"/>
    <property type="molecule type" value="Genomic_DNA"/>
</dbReference>
<reference evidence="2 3" key="1">
    <citation type="journal article" date="2013" name="BMC Genomics">
        <title>Reconstruction of the lipid metabolism for the microalga Monoraphidium neglectum from its genome sequence reveals characteristics suitable for biofuel production.</title>
        <authorList>
            <person name="Bogen C."/>
            <person name="Al-Dilaimi A."/>
            <person name="Albersmeier A."/>
            <person name="Wichmann J."/>
            <person name="Grundmann M."/>
            <person name="Rupp O."/>
            <person name="Lauersen K.J."/>
            <person name="Blifernez-Klassen O."/>
            <person name="Kalinowski J."/>
            <person name="Goesmann A."/>
            <person name="Mussgnug J.H."/>
            <person name="Kruse O."/>
        </authorList>
    </citation>
    <scope>NUCLEOTIDE SEQUENCE [LARGE SCALE GENOMIC DNA]</scope>
    <source>
        <strain evidence="2 3">SAG 48.87</strain>
    </source>
</reference>
<dbReference type="RefSeq" id="XP_013892156.1">
    <property type="nucleotide sequence ID" value="XM_014036702.1"/>
</dbReference>
<name>A0A0D2LU12_9CHLO</name>
<feature type="non-terminal residue" evidence="2">
    <location>
        <position position="1"/>
    </location>
</feature>
<feature type="region of interest" description="Disordered" evidence="1">
    <location>
        <begin position="1"/>
        <end position="112"/>
    </location>
</feature>
<sequence>GMGRRAAARARGRHHARGQPHREAARRPRATNSHGPVVGQLPPRERAAEAPQPREREERGAPSVGRARRRVGGRAARGRARGLGGRDGGGDRGGDGGRGARGRRRGRGSGAV</sequence>
<evidence type="ECO:0000313" key="3">
    <source>
        <dbReference type="Proteomes" id="UP000054498"/>
    </source>
</evidence>
<organism evidence="2 3">
    <name type="scientific">Monoraphidium neglectum</name>
    <dbReference type="NCBI Taxonomy" id="145388"/>
    <lineage>
        <taxon>Eukaryota</taxon>
        <taxon>Viridiplantae</taxon>
        <taxon>Chlorophyta</taxon>
        <taxon>core chlorophytes</taxon>
        <taxon>Chlorophyceae</taxon>
        <taxon>CS clade</taxon>
        <taxon>Sphaeropleales</taxon>
        <taxon>Selenastraceae</taxon>
        <taxon>Monoraphidium</taxon>
    </lineage>
</organism>
<feature type="non-terminal residue" evidence="2">
    <location>
        <position position="112"/>
    </location>
</feature>
<dbReference type="GeneID" id="25732427"/>
<feature type="compositionally biased region" description="Basic and acidic residues" evidence="1">
    <location>
        <begin position="43"/>
        <end position="60"/>
    </location>
</feature>
<dbReference type="KEGG" id="mng:MNEG_14827"/>
<protein>
    <submittedName>
        <fullName evidence="2">Uncharacterized protein</fullName>
    </submittedName>
</protein>
<dbReference type="AlphaFoldDB" id="A0A0D2LU12"/>
<keyword evidence="3" id="KW-1185">Reference proteome</keyword>
<evidence type="ECO:0000256" key="1">
    <source>
        <dbReference type="SAM" id="MobiDB-lite"/>
    </source>
</evidence>
<dbReference type="Proteomes" id="UP000054498">
    <property type="component" value="Unassembled WGS sequence"/>
</dbReference>
<feature type="compositionally biased region" description="Basic residues" evidence="1">
    <location>
        <begin position="1"/>
        <end position="19"/>
    </location>
</feature>
<feature type="compositionally biased region" description="Basic residues" evidence="1">
    <location>
        <begin position="100"/>
        <end position="112"/>
    </location>
</feature>
<feature type="compositionally biased region" description="Basic residues" evidence="1">
    <location>
        <begin position="66"/>
        <end position="80"/>
    </location>
</feature>
<accession>A0A0D2LU12</accession>
<evidence type="ECO:0000313" key="2">
    <source>
        <dbReference type="EMBL" id="KIY93136.1"/>
    </source>
</evidence>
<proteinExistence type="predicted"/>